<proteinExistence type="predicted"/>
<dbReference type="AlphaFoldDB" id="A0A0E9QEG0"/>
<protein>
    <submittedName>
        <fullName evidence="1">Uncharacterized protein</fullName>
    </submittedName>
</protein>
<reference evidence="1" key="1">
    <citation type="submission" date="2014-11" db="EMBL/GenBank/DDBJ databases">
        <authorList>
            <person name="Amaro Gonzalez C."/>
        </authorList>
    </citation>
    <scope>NUCLEOTIDE SEQUENCE</scope>
</reference>
<name>A0A0E9QEG0_ANGAN</name>
<organism evidence="1">
    <name type="scientific">Anguilla anguilla</name>
    <name type="common">European freshwater eel</name>
    <name type="synonym">Muraena anguilla</name>
    <dbReference type="NCBI Taxonomy" id="7936"/>
    <lineage>
        <taxon>Eukaryota</taxon>
        <taxon>Metazoa</taxon>
        <taxon>Chordata</taxon>
        <taxon>Craniata</taxon>
        <taxon>Vertebrata</taxon>
        <taxon>Euteleostomi</taxon>
        <taxon>Actinopterygii</taxon>
        <taxon>Neopterygii</taxon>
        <taxon>Teleostei</taxon>
        <taxon>Anguilliformes</taxon>
        <taxon>Anguillidae</taxon>
        <taxon>Anguilla</taxon>
    </lineage>
</organism>
<accession>A0A0E9QEG0</accession>
<dbReference type="EMBL" id="GBXM01094079">
    <property type="protein sequence ID" value="JAH14498.1"/>
    <property type="molecule type" value="Transcribed_RNA"/>
</dbReference>
<evidence type="ECO:0000313" key="1">
    <source>
        <dbReference type="EMBL" id="JAH14498.1"/>
    </source>
</evidence>
<sequence>MMKICNPATKIPTMEKDADIHSLAWRQHGHEKGLAWLAEFSTELF</sequence>
<reference evidence="1" key="2">
    <citation type="journal article" date="2015" name="Fish Shellfish Immunol.">
        <title>Early steps in the European eel (Anguilla anguilla)-Vibrio vulnificus interaction in the gills: Role of the RtxA13 toxin.</title>
        <authorList>
            <person name="Callol A."/>
            <person name="Pajuelo D."/>
            <person name="Ebbesson L."/>
            <person name="Teles M."/>
            <person name="MacKenzie S."/>
            <person name="Amaro C."/>
        </authorList>
    </citation>
    <scope>NUCLEOTIDE SEQUENCE</scope>
</reference>